<gene>
    <name evidence="2" type="ORF">FRX31_012186</name>
</gene>
<protein>
    <recommendedName>
        <fullName evidence="1">C2H2-type domain-containing protein</fullName>
    </recommendedName>
</protein>
<dbReference type="AlphaFoldDB" id="A0A7J6WMR3"/>
<reference evidence="2 3" key="1">
    <citation type="submission" date="2020-06" db="EMBL/GenBank/DDBJ databases">
        <title>Transcriptomic and genomic resources for Thalictrum thalictroides and T. hernandezii: Facilitating candidate gene discovery in an emerging model plant lineage.</title>
        <authorList>
            <person name="Arias T."/>
            <person name="Riano-Pachon D.M."/>
            <person name="Di Stilio V.S."/>
        </authorList>
    </citation>
    <scope>NUCLEOTIDE SEQUENCE [LARGE SCALE GENOMIC DNA]</scope>
    <source>
        <strain evidence="3">cv. WT478/WT964</strain>
        <tissue evidence="2">Leaves</tissue>
    </source>
</reference>
<organism evidence="2 3">
    <name type="scientific">Thalictrum thalictroides</name>
    <name type="common">Rue-anemone</name>
    <name type="synonym">Anemone thalictroides</name>
    <dbReference type="NCBI Taxonomy" id="46969"/>
    <lineage>
        <taxon>Eukaryota</taxon>
        <taxon>Viridiplantae</taxon>
        <taxon>Streptophyta</taxon>
        <taxon>Embryophyta</taxon>
        <taxon>Tracheophyta</taxon>
        <taxon>Spermatophyta</taxon>
        <taxon>Magnoliopsida</taxon>
        <taxon>Ranunculales</taxon>
        <taxon>Ranunculaceae</taxon>
        <taxon>Thalictroideae</taxon>
        <taxon>Thalictrum</taxon>
    </lineage>
</organism>
<name>A0A7J6WMR3_THATH</name>
<evidence type="ECO:0000259" key="1">
    <source>
        <dbReference type="PROSITE" id="PS00028"/>
    </source>
</evidence>
<comment type="caution">
    <text evidence="2">The sequence shown here is derived from an EMBL/GenBank/DDBJ whole genome shotgun (WGS) entry which is preliminary data.</text>
</comment>
<proteinExistence type="predicted"/>
<dbReference type="EMBL" id="JABWDY010013541">
    <property type="protein sequence ID" value="KAF5198227.1"/>
    <property type="molecule type" value="Genomic_DNA"/>
</dbReference>
<dbReference type="SMART" id="SM00355">
    <property type="entry name" value="ZnF_C2H2"/>
    <property type="match status" value="2"/>
</dbReference>
<accession>A0A7J6WMR3</accession>
<keyword evidence="3" id="KW-1185">Reference proteome</keyword>
<evidence type="ECO:0000313" key="3">
    <source>
        <dbReference type="Proteomes" id="UP000554482"/>
    </source>
</evidence>
<dbReference type="Gene3D" id="3.30.160.60">
    <property type="entry name" value="Classic Zinc Finger"/>
    <property type="match status" value="1"/>
</dbReference>
<dbReference type="InterPro" id="IPR013087">
    <property type="entry name" value="Znf_C2H2_type"/>
</dbReference>
<dbReference type="Proteomes" id="UP000554482">
    <property type="component" value="Unassembled WGS sequence"/>
</dbReference>
<feature type="domain" description="C2H2-type" evidence="1">
    <location>
        <begin position="18"/>
        <end position="39"/>
    </location>
</feature>
<evidence type="ECO:0000313" key="2">
    <source>
        <dbReference type="EMBL" id="KAF5198227.1"/>
    </source>
</evidence>
<sequence>MTRQADLNRLRAAGPYYCPLCMVSCVYPNGVITHCKSVHDDDKRACIVCEFSSELYEELAAHINSHIENFAGIECRICDDSIMDGVHLKDCEDAWSWRWNKTGKFSVRSMYKEFYSFGRPLDQVINIYLSRGSGVGETLAPQDQTLLLDGRARTESHNSEPY</sequence>
<dbReference type="PROSITE" id="PS00028">
    <property type="entry name" value="ZINC_FINGER_C2H2_1"/>
    <property type="match status" value="1"/>
</dbReference>